<reference evidence="1 2" key="1">
    <citation type="submission" date="2020-03" db="EMBL/GenBank/DDBJ databases">
        <authorList>
            <person name="Picone N."/>
        </authorList>
    </citation>
    <scope>NUCLEOTIDE SEQUENCE [LARGE SCALE GENOMIC DNA]</scope>
    <source>
        <strain evidence="1">NSCAC1</strain>
    </source>
</reference>
<dbReference type="AlphaFoldDB" id="A0A7G1Q7B8"/>
<keyword evidence="2" id="KW-1185">Reference proteome</keyword>
<dbReference type="Proteomes" id="UP000516072">
    <property type="component" value="Chromosome"/>
</dbReference>
<accession>A0A7G1Q7B8</accession>
<proteinExistence type="predicted"/>
<evidence type="ECO:0000313" key="2">
    <source>
        <dbReference type="Proteomes" id="UP000516072"/>
    </source>
</evidence>
<dbReference type="KEGG" id="ntg:NSCAC_0071"/>
<evidence type="ECO:0000313" key="1">
    <source>
        <dbReference type="EMBL" id="CAB1274243.1"/>
    </source>
</evidence>
<sequence>MCGVLKQVKQAFNQMYLNLDNPYPKQNLSTLVWNDDYPKFQERFGNLNQFVNTRVCARGLIVDYKDSLQINVKNPQFFRIMK</sequence>
<dbReference type="RefSeq" id="WP_197744481.1">
    <property type="nucleotide sequence ID" value="NZ_LR778175.1"/>
</dbReference>
<protein>
    <submittedName>
        <fullName evidence="1">Nucleic acid-binding domain protein</fullName>
    </submittedName>
</protein>
<gene>
    <name evidence="1" type="ORF">NSCAC_0071</name>
</gene>
<dbReference type="EMBL" id="LR778175">
    <property type="protein sequence ID" value="CAB1274243.1"/>
    <property type="molecule type" value="Genomic_DNA"/>
</dbReference>
<name>A0A7G1Q7B8_9GAMM</name>
<organism evidence="1 2">
    <name type="scientific">Candidatus Nitrosacidococcus tergens</name>
    <dbReference type="NCBI Taxonomy" id="553981"/>
    <lineage>
        <taxon>Bacteria</taxon>
        <taxon>Pseudomonadati</taxon>
        <taxon>Pseudomonadota</taxon>
        <taxon>Gammaproteobacteria</taxon>
        <taxon>Chromatiales</taxon>
        <taxon>Chromatiaceae</taxon>
        <taxon>Candidatus Nitrosacidococcus</taxon>
    </lineage>
</organism>